<organism evidence="1 2">
    <name type="scientific">Neisseria elongata subsp. glycolytica ATCC 29315</name>
    <dbReference type="NCBI Taxonomy" id="546263"/>
    <lineage>
        <taxon>Bacteria</taxon>
        <taxon>Pseudomonadati</taxon>
        <taxon>Pseudomonadota</taxon>
        <taxon>Betaproteobacteria</taxon>
        <taxon>Neisseriales</taxon>
        <taxon>Neisseriaceae</taxon>
        <taxon>Neisseria</taxon>
    </lineage>
</organism>
<gene>
    <name evidence="1" type="ORF">NEIELOOT_00122</name>
</gene>
<accession>D4DM61</accession>
<dbReference type="EMBL" id="ADBF01000002">
    <property type="protein sequence ID" value="EFE51164.1"/>
    <property type="molecule type" value="Genomic_DNA"/>
</dbReference>
<dbReference type="AlphaFoldDB" id="D4DM61"/>
<name>D4DM61_NEIEG</name>
<reference evidence="1 2" key="1">
    <citation type="submission" date="2010-02" db="EMBL/GenBank/DDBJ databases">
        <authorList>
            <person name="Weinstock G."/>
            <person name="Sodergren E."/>
            <person name="Clifton S."/>
            <person name="Fulton L."/>
            <person name="Fulton B."/>
            <person name="Courtney L."/>
            <person name="Fronick C."/>
            <person name="Harrison M."/>
            <person name="Strong C."/>
            <person name="Farmer C."/>
            <person name="Delahaunty K."/>
            <person name="Markovic C."/>
            <person name="Hall O."/>
            <person name="Minx P."/>
            <person name="Tomlinson C."/>
            <person name="Mitreva M."/>
            <person name="Nelson J."/>
            <person name="Hou S."/>
            <person name="Wollam A."/>
            <person name="Pepin K.H."/>
            <person name="Johnson M."/>
            <person name="Bhonagiri V."/>
            <person name="Zhang X."/>
            <person name="Suruliraj S."/>
            <person name="Warren W."/>
            <person name="Chinwalla A."/>
            <person name="Mardis E.R."/>
            <person name="Wilson R.K."/>
        </authorList>
    </citation>
    <scope>NUCLEOTIDE SEQUENCE [LARGE SCALE GENOMIC DNA]</scope>
    <source>
        <strain evidence="1 2">ATCC 29315</strain>
    </source>
</reference>
<comment type="caution">
    <text evidence="1">The sequence shown here is derived from an EMBL/GenBank/DDBJ whole genome shotgun (WGS) entry which is preliminary data.</text>
</comment>
<dbReference type="Proteomes" id="UP000005536">
    <property type="component" value="Unassembled WGS sequence"/>
</dbReference>
<evidence type="ECO:0000313" key="1">
    <source>
        <dbReference type="EMBL" id="EFE51164.1"/>
    </source>
</evidence>
<evidence type="ECO:0000313" key="2">
    <source>
        <dbReference type="Proteomes" id="UP000005536"/>
    </source>
</evidence>
<protein>
    <submittedName>
        <fullName evidence="1">Uncharacterized protein</fullName>
    </submittedName>
</protein>
<proteinExistence type="predicted"/>
<sequence length="44" mass="5225">MNIRLRQNTRKSRLKMQLQCRCNFSDGLLPPRYNLPPHRTGNSI</sequence>